<organism evidence="1 2">
    <name type="scientific">Oligella urethralis</name>
    <dbReference type="NCBI Taxonomy" id="90245"/>
    <lineage>
        <taxon>Bacteria</taxon>
        <taxon>Pseudomonadati</taxon>
        <taxon>Pseudomonadota</taxon>
        <taxon>Betaproteobacteria</taxon>
        <taxon>Burkholderiales</taxon>
        <taxon>Alcaligenaceae</taxon>
        <taxon>Oligella</taxon>
    </lineage>
</organism>
<dbReference type="RefSeq" id="WP_113062508.1">
    <property type="nucleotide sequence ID" value="NZ_UATH01000001.1"/>
</dbReference>
<evidence type="ECO:0000313" key="2">
    <source>
        <dbReference type="Proteomes" id="UP000250242"/>
    </source>
</evidence>
<sequence length="111" mass="12744">MQTFQTVIDFNPEVEFTYNDLSQSFSDKTAKVTIQTGINAVSQRWNITVSGRISKVKEAQNFVLSHLGSRRFRWRTPVGEDLYFRCIESTLNFHSPVTAKLSLVLEQVFVP</sequence>
<name>A0A2X1ULI9_9BURK</name>
<protein>
    <submittedName>
        <fullName evidence="1">Phage-related protein</fullName>
    </submittedName>
</protein>
<evidence type="ECO:0000313" key="1">
    <source>
        <dbReference type="EMBL" id="SPY08022.1"/>
    </source>
</evidence>
<dbReference type="InterPro" id="IPR010265">
    <property type="entry name" value="Phage_lambda_TipM"/>
</dbReference>
<accession>A0A2X1ULI9</accession>
<gene>
    <name evidence="1" type="ORF">NCTC11009_01239</name>
</gene>
<proteinExistence type="predicted"/>
<dbReference type="Pfam" id="PF05939">
    <property type="entry name" value="Phage_min_tail"/>
    <property type="match status" value="1"/>
</dbReference>
<dbReference type="EMBL" id="UATH01000001">
    <property type="protein sequence ID" value="SPY08022.1"/>
    <property type="molecule type" value="Genomic_DNA"/>
</dbReference>
<reference evidence="1 2" key="1">
    <citation type="submission" date="2018-06" db="EMBL/GenBank/DDBJ databases">
        <authorList>
            <consortium name="Pathogen Informatics"/>
            <person name="Doyle S."/>
        </authorList>
    </citation>
    <scope>NUCLEOTIDE SEQUENCE [LARGE SCALE GENOMIC DNA]</scope>
    <source>
        <strain evidence="1 2">NCTC11009</strain>
    </source>
</reference>
<dbReference type="Proteomes" id="UP000250242">
    <property type="component" value="Unassembled WGS sequence"/>
</dbReference>
<dbReference type="AlphaFoldDB" id="A0A2X1ULI9"/>